<organism evidence="2 3">
    <name type="scientific">Natronincola peptidivorans</name>
    <dbReference type="NCBI Taxonomy" id="426128"/>
    <lineage>
        <taxon>Bacteria</taxon>
        <taxon>Bacillati</taxon>
        <taxon>Bacillota</taxon>
        <taxon>Clostridia</taxon>
        <taxon>Peptostreptococcales</taxon>
        <taxon>Natronincolaceae</taxon>
        <taxon>Natronincola</taxon>
    </lineage>
</organism>
<dbReference type="CDD" id="cd02947">
    <property type="entry name" value="TRX_family"/>
    <property type="match status" value="1"/>
</dbReference>
<dbReference type="OrthoDB" id="411356at2"/>
<evidence type="ECO:0000313" key="3">
    <source>
        <dbReference type="Proteomes" id="UP000199568"/>
    </source>
</evidence>
<dbReference type="RefSeq" id="WP_090445720.1">
    <property type="nucleotide sequence ID" value="NZ_FOHU01000016.1"/>
</dbReference>
<protein>
    <submittedName>
        <fullName evidence="2">Thioredoxin</fullName>
    </submittedName>
</protein>
<reference evidence="2 3" key="1">
    <citation type="submission" date="2016-10" db="EMBL/GenBank/DDBJ databases">
        <authorList>
            <person name="de Groot N.N."/>
        </authorList>
    </citation>
    <scope>NUCLEOTIDE SEQUENCE [LARGE SCALE GENOMIC DNA]</scope>
    <source>
        <strain evidence="2 3">DSM 18979</strain>
    </source>
</reference>
<dbReference type="Proteomes" id="UP000199568">
    <property type="component" value="Unassembled WGS sequence"/>
</dbReference>
<dbReference type="STRING" id="426128.SAMN05660297_02933"/>
<name>A0A1I0FTE9_9FIRM</name>
<feature type="domain" description="Thioredoxin" evidence="1">
    <location>
        <begin position="13"/>
        <end position="87"/>
    </location>
</feature>
<dbReference type="InterPro" id="IPR036249">
    <property type="entry name" value="Thioredoxin-like_sf"/>
</dbReference>
<dbReference type="Pfam" id="PF00085">
    <property type="entry name" value="Thioredoxin"/>
    <property type="match status" value="1"/>
</dbReference>
<dbReference type="Gene3D" id="3.40.30.10">
    <property type="entry name" value="Glutaredoxin"/>
    <property type="match status" value="1"/>
</dbReference>
<keyword evidence="3" id="KW-1185">Reference proteome</keyword>
<proteinExistence type="predicted"/>
<dbReference type="EMBL" id="FOHU01000016">
    <property type="protein sequence ID" value="SET61474.1"/>
    <property type="molecule type" value="Genomic_DNA"/>
</dbReference>
<dbReference type="AlphaFoldDB" id="A0A1I0FTE9"/>
<sequence length="105" mass="12516">MENFRDIEAIHRFVKENKYTMLYFSLNNCGVCEDLLPKIKTLLKLYPQINCGKIEADKYPETKGAFSIFTFPCILFYIDGKELIREARFISINQLEEKLKRYFML</sequence>
<dbReference type="InterPro" id="IPR013766">
    <property type="entry name" value="Thioredoxin_domain"/>
</dbReference>
<gene>
    <name evidence="2" type="ORF">SAMN05660297_02933</name>
</gene>
<dbReference type="SUPFAM" id="SSF52833">
    <property type="entry name" value="Thioredoxin-like"/>
    <property type="match status" value="1"/>
</dbReference>
<evidence type="ECO:0000313" key="2">
    <source>
        <dbReference type="EMBL" id="SET61474.1"/>
    </source>
</evidence>
<accession>A0A1I0FTE9</accession>
<evidence type="ECO:0000259" key="1">
    <source>
        <dbReference type="Pfam" id="PF00085"/>
    </source>
</evidence>